<evidence type="ECO:0000256" key="7">
    <source>
        <dbReference type="PROSITE-ProRule" id="PRU01360"/>
    </source>
</evidence>
<keyword evidence="2 7" id="KW-0813">Transport</keyword>
<dbReference type="InterPro" id="IPR008969">
    <property type="entry name" value="CarboxyPept-like_regulatory"/>
</dbReference>
<dbReference type="EMBL" id="CP029600">
    <property type="protein sequence ID" value="AWO00699.1"/>
    <property type="molecule type" value="Genomic_DNA"/>
</dbReference>
<dbReference type="InterPro" id="IPR012910">
    <property type="entry name" value="Plug_dom"/>
</dbReference>
<reference evidence="9 10" key="1">
    <citation type="submission" date="2018-05" db="EMBL/GenBank/DDBJ databases">
        <title>Chitinophaga sp. nov., isolated from rhizosphere soil of Alhagi.</title>
        <authorList>
            <person name="Liu Y."/>
        </authorList>
    </citation>
    <scope>NUCLEOTIDE SEQUENCE [LARGE SCALE GENOMIC DNA]</scope>
    <source>
        <strain evidence="9 10">T22</strain>
    </source>
</reference>
<name>A0ABN5LNL6_9BACT</name>
<feature type="domain" description="TonB-dependent receptor plug" evidence="8">
    <location>
        <begin position="249"/>
        <end position="344"/>
    </location>
</feature>
<evidence type="ECO:0000256" key="6">
    <source>
        <dbReference type="ARBA" id="ARBA00023237"/>
    </source>
</evidence>
<evidence type="ECO:0000313" key="10">
    <source>
        <dbReference type="Proteomes" id="UP000246099"/>
    </source>
</evidence>
<dbReference type="Pfam" id="PF07715">
    <property type="entry name" value="Plug"/>
    <property type="match status" value="1"/>
</dbReference>
<evidence type="ECO:0000313" key="9">
    <source>
        <dbReference type="EMBL" id="AWO00699.1"/>
    </source>
</evidence>
<keyword evidence="10" id="KW-1185">Reference proteome</keyword>
<sequence length="1197" mass="134461">MGYIADLKMIRHRSLPRLYRLLALIVLFSVSIQIYSHAQQPQEERTLTLSGTRTIEEIFSAIQTQMGLTVTYEYSVINRLQKLRVNFKKATLTQVMERVLRGQKVGWAQVRGQVLLFENKAPVAVKKEEEPAQITVSGVITNPEGQPIPGATVMIKGTLKGTQTNAQGRFRIEGSPREGMLEISSMGYLARQFRLEGEQDLKFVLTPAVTQIEPVTVVSTGYQDLPKERSTGSFVFIDSALLHRRVGVNILDRLEGVTSGLLNYKTLNMNTISKMPTGVPLGISLRGLSTLSPNRVNTNPLVILDNFPYEGDIGNINPNDIESVTVLKDAASAGIWGARSGNGVIVLTTKRGKYRQKMTVDFNTNLTIVSKPNLYKDRNYMSAGDYIDVETTLFNKGYFDGDINNSTTRPPVSPAVEILAKLRSGTITDEEAQGQLDLLKSHDLRKDMLKYVYQRGVRQQYQVNVRGGIDKLAYFLSLGYDHGTDNLVRNGSSRVTATSAIKYRPVKKLEIEGYVNYGHNTILQHNELGYGNILVGGSKYRLLYPYASLADGNGNPLPTVRDYRANYVDSVHGLGFLDWRYRPLDEIRNARRYMNLSDLVLRGSLKYRIAPFLDVDIQFQNETQAIFSKNYRSEETYFSRNLINRFSVYDVSNSQFTYNFPRGGILERENYDWRSYSIRASLNYRQQIGSHLLTGIIGSELRELSATGTEFSTAGHAGEHGAAASGLDLTTLFPVNPAGQSTLNSALSMTGTVLGLLNRFISYYTVAGYSYKKRYDISASARRDGANIFGARTNQKLVPLWSVGGGWSISKEPFYNLGWLPNLRLRMSYGFNGNVYNGAAYLTGTRITDPLTGLPSIVNLTPANEELRWERVKIINTGLDFSLWNSRISGTVEYYHKEGLDLVEQVSNMLQTGLGAVNRNSGSILTKGFDVNLNSRILDKKLAWDAAFMVSHLKDRITNYSRKPTAASVVFPDPLNLLYVVGKPLRGVLSYKWAGLDPKNGDPQGYLGGVISKDYLGIRQNFNPDSLVYHGSATPTFFGAIRNDFTFKGVQLSFNITYKLGYYFRRPSLNLNYQSILNESMNIDYSRRWQRPGDEAHTDVPALSYPSSSDRNLFYRFSEVMVEKGDHIRLQDIRLGYNIPVRNNTFIKNMEAYCYLNNVGIIWRANKFDLDPEVYSTQFANNVPNPFSISIGFQANF</sequence>
<dbReference type="InterPro" id="IPR039426">
    <property type="entry name" value="TonB-dep_rcpt-like"/>
</dbReference>
<gene>
    <name evidence="9" type="ORF">DLD77_02805</name>
</gene>
<dbReference type="SUPFAM" id="SSF56935">
    <property type="entry name" value="Porins"/>
    <property type="match status" value="1"/>
</dbReference>
<dbReference type="Pfam" id="PF13715">
    <property type="entry name" value="CarbopepD_reg_2"/>
    <property type="match status" value="1"/>
</dbReference>
<keyword evidence="4 7" id="KW-0812">Transmembrane</keyword>
<evidence type="ECO:0000256" key="1">
    <source>
        <dbReference type="ARBA" id="ARBA00004571"/>
    </source>
</evidence>
<keyword evidence="5 7" id="KW-0472">Membrane</keyword>
<evidence type="ECO:0000259" key="8">
    <source>
        <dbReference type="Pfam" id="PF07715"/>
    </source>
</evidence>
<accession>A0ABN5LNL6</accession>
<dbReference type="RefSeq" id="WP_119076424.1">
    <property type="nucleotide sequence ID" value="NZ_CP029600.1"/>
</dbReference>
<dbReference type="PROSITE" id="PS52016">
    <property type="entry name" value="TONB_DEPENDENT_REC_3"/>
    <property type="match status" value="1"/>
</dbReference>
<proteinExistence type="inferred from homology"/>
<protein>
    <submittedName>
        <fullName evidence="9">SusC/RagA family TonB-linked outer membrane protein</fullName>
    </submittedName>
</protein>
<dbReference type="InterPro" id="IPR036942">
    <property type="entry name" value="Beta-barrel_TonB_sf"/>
</dbReference>
<dbReference type="SUPFAM" id="SSF49464">
    <property type="entry name" value="Carboxypeptidase regulatory domain-like"/>
    <property type="match status" value="1"/>
</dbReference>
<organism evidence="9 10">
    <name type="scientific">Chitinophaga alhagiae</name>
    <dbReference type="NCBI Taxonomy" id="2203219"/>
    <lineage>
        <taxon>Bacteria</taxon>
        <taxon>Pseudomonadati</taxon>
        <taxon>Bacteroidota</taxon>
        <taxon>Chitinophagia</taxon>
        <taxon>Chitinophagales</taxon>
        <taxon>Chitinophagaceae</taxon>
        <taxon>Chitinophaga</taxon>
    </lineage>
</organism>
<dbReference type="Gene3D" id="2.40.170.20">
    <property type="entry name" value="TonB-dependent receptor, beta-barrel domain"/>
    <property type="match status" value="1"/>
</dbReference>
<evidence type="ECO:0000256" key="2">
    <source>
        <dbReference type="ARBA" id="ARBA00022448"/>
    </source>
</evidence>
<evidence type="ECO:0000256" key="4">
    <source>
        <dbReference type="ARBA" id="ARBA00022692"/>
    </source>
</evidence>
<keyword evidence="3 7" id="KW-1134">Transmembrane beta strand</keyword>
<dbReference type="Gene3D" id="2.60.40.1120">
    <property type="entry name" value="Carboxypeptidase-like, regulatory domain"/>
    <property type="match status" value="1"/>
</dbReference>
<dbReference type="NCBIfam" id="TIGR04056">
    <property type="entry name" value="OMP_RagA_SusC"/>
    <property type="match status" value="1"/>
</dbReference>
<dbReference type="Proteomes" id="UP000246099">
    <property type="component" value="Chromosome"/>
</dbReference>
<comment type="similarity">
    <text evidence="7">Belongs to the TonB-dependent receptor family.</text>
</comment>
<dbReference type="InterPro" id="IPR037066">
    <property type="entry name" value="Plug_dom_sf"/>
</dbReference>
<evidence type="ECO:0000256" key="3">
    <source>
        <dbReference type="ARBA" id="ARBA00022452"/>
    </source>
</evidence>
<dbReference type="Gene3D" id="2.170.130.10">
    <property type="entry name" value="TonB-dependent receptor, plug domain"/>
    <property type="match status" value="1"/>
</dbReference>
<comment type="subcellular location">
    <subcellularLocation>
        <location evidence="1 7">Cell outer membrane</location>
        <topology evidence="1 7">Multi-pass membrane protein</topology>
    </subcellularLocation>
</comment>
<keyword evidence="6 7" id="KW-0998">Cell outer membrane</keyword>
<evidence type="ECO:0000256" key="5">
    <source>
        <dbReference type="ARBA" id="ARBA00023136"/>
    </source>
</evidence>
<dbReference type="InterPro" id="IPR023996">
    <property type="entry name" value="TonB-dep_OMP_SusC/RagA"/>
</dbReference>